<dbReference type="EMBL" id="DSMG01000006">
    <property type="protein sequence ID" value="HDX30001.1"/>
    <property type="molecule type" value="Genomic_DNA"/>
</dbReference>
<feature type="domain" description="PSP1 C-terminal" evidence="2">
    <location>
        <begin position="62"/>
        <end position="147"/>
    </location>
</feature>
<evidence type="ECO:0000259" key="2">
    <source>
        <dbReference type="PROSITE" id="PS51411"/>
    </source>
</evidence>
<dbReference type="PANTHER" id="PTHR43830">
    <property type="entry name" value="PROTEIN PSP1"/>
    <property type="match status" value="1"/>
</dbReference>
<organism evidence="3">
    <name type="scientific">Caldilinea aerophila</name>
    <dbReference type="NCBI Taxonomy" id="133453"/>
    <lineage>
        <taxon>Bacteria</taxon>
        <taxon>Bacillati</taxon>
        <taxon>Chloroflexota</taxon>
        <taxon>Caldilineae</taxon>
        <taxon>Caldilineales</taxon>
        <taxon>Caldilineaceae</taxon>
        <taxon>Caldilinea</taxon>
    </lineage>
</organism>
<gene>
    <name evidence="3" type="ORF">ENQ20_00740</name>
</gene>
<dbReference type="Pfam" id="PF04468">
    <property type="entry name" value="PSP1"/>
    <property type="match status" value="1"/>
</dbReference>
<dbReference type="NCBIfam" id="NF041131">
    <property type="entry name" value="RicT_YaaT_fam"/>
    <property type="match status" value="1"/>
</dbReference>
<feature type="region of interest" description="Disordered" evidence="1">
    <location>
        <begin position="288"/>
        <end position="349"/>
    </location>
</feature>
<protein>
    <submittedName>
        <fullName evidence="3">Stage 0 sporulation protein</fullName>
    </submittedName>
</protein>
<dbReference type="PROSITE" id="PS51411">
    <property type="entry name" value="PSP1_C"/>
    <property type="match status" value="1"/>
</dbReference>
<feature type="compositionally biased region" description="Basic and acidic residues" evidence="1">
    <location>
        <begin position="288"/>
        <end position="321"/>
    </location>
</feature>
<accession>A0A7C1JFC7</accession>
<feature type="compositionally biased region" description="Basic residues" evidence="1">
    <location>
        <begin position="332"/>
        <end position="341"/>
    </location>
</feature>
<dbReference type="PANTHER" id="PTHR43830:SF3">
    <property type="entry name" value="PROTEIN PSP1"/>
    <property type="match status" value="1"/>
</dbReference>
<dbReference type="InterPro" id="IPR047767">
    <property type="entry name" value="PSP1-like"/>
</dbReference>
<sequence length="349" mass="39641">MPIVVGVQFKPVTKIYHFDAAHMLDLGPQDYVVVDTARGPEVGQVVEPPHQISPEEVVGEMKRVLRKASAWDLVQRDLWLHKEQEALAICKVKAKEHNLNIKLIRCEYSFDGGRLLVYFASEERVDFRSLVRDLARVFRTRIEMRQIGVRDEAKLLDGVGKCGRQLCCTSWLREFTPVSIRMAKNQQLPLNPDEISGVCGRLLCCLSYEDELYREQNKKMPKLNAEVLTPHGVGRVRHIHPLKETVTVMLENQALVEVAVSELISTKSASGSSCSTCGGCTVKRRASAEEDNARIRAEMARRKAAKEEAQRPEENVERPLKESQSSAESLSRKRRKRRRPRSRSEGDQN</sequence>
<evidence type="ECO:0000313" key="3">
    <source>
        <dbReference type="EMBL" id="HDX30001.1"/>
    </source>
</evidence>
<reference evidence="3" key="1">
    <citation type="journal article" date="2020" name="mSystems">
        <title>Genome- and Community-Level Interaction Insights into Carbon Utilization and Element Cycling Functions of Hydrothermarchaeota in Hydrothermal Sediment.</title>
        <authorList>
            <person name="Zhou Z."/>
            <person name="Liu Y."/>
            <person name="Xu W."/>
            <person name="Pan J."/>
            <person name="Luo Z.H."/>
            <person name="Li M."/>
        </authorList>
    </citation>
    <scope>NUCLEOTIDE SEQUENCE [LARGE SCALE GENOMIC DNA]</scope>
    <source>
        <strain evidence="3">SpSt-289</strain>
    </source>
</reference>
<proteinExistence type="predicted"/>
<name>A0A7C1JFC7_9CHLR</name>
<dbReference type="InterPro" id="IPR007557">
    <property type="entry name" value="PSP1_C"/>
</dbReference>
<comment type="caution">
    <text evidence="3">The sequence shown here is derived from an EMBL/GenBank/DDBJ whole genome shotgun (WGS) entry which is preliminary data.</text>
</comment>
<dbReference type="GO" id="GO:0005737">
    <property type="term" value="C:cytoplasm"/>
    <property type="evidence" value="ECO:0007669"/>
    <property type="project" value="TreeGrafter"/>
</dbReference>
<dbReference type="AlphaFoldDB" id="A0A7C1JFC7"/>
<evidence type="ECO:0000256" key="1">
    <source>
        <dbReference type="SAM" id="MobiDB-lite"/>
    </source>
</evidence>